<accession>A0A1S5R646</accession>
<dbReference type="Proteomes" id="UP000225821">
    <property type="component" value="Segment"/>
</dbReference>
<reference evidence="1 2" key="1">
    <citation type="submission" date="2016-03" db="EMBL/GenBank/DDBJ databases">
        <title>Characterisation of pf16 and phiPMW: Two novel phages infecting Pseudomonas putida PpG1.</title>
        <authorList>
            <person name="Magill D.J."/>
            <person name="Krylov V.N."/>
            <person name="Shaburova O.V."/>
            <person name="Allen C.C.R."/>
            <person name="McGrath J.W."/>
            <person name="Quinn J.P."/>
            <person name="Kulakov L.A."/>
        </authorList>
    </citation>
    <scope>NUCLEOTIDE SEQUENCE [LARGE SCALE GENOMIC DNA]</scope>
</reference>
<dbReference type="EMBL" id="KU873925">
    <property type="protein sequence ID" value="AND75160.1"/>
    <property type="molecule type" value="Genomic_DNA"/>
</dbReference>
<gene>
    <name evidence="1" type="ORF">pf16_237</name>
</gene>
<proteinExistence type="predicted"/>
<sequence>MNTVEERRAWYIEQFGSVRHWALYCVTANWRIRKRLPRLTARAKQLGVIE</sequence>
<evidence type="ECO:0000313" key="2">
    <source>
        <dbReference type="Proteomes" id="UP000225821"/>
    </source>
</evidence>
<name>A0A1S5R646_9CAUD</name>
<protein>
    <submittedName>
        <fullName evidence="1">Uncharacterized protein</fullName>
    </submittedName>
</protein>
<evidence type="ECO:0000313" key="1">
    <source>
        <dbReference type="EMBL" id="AND75160.1"/>
    </source>
</evidence>
<keyword evidence="2" id="KW-1185">Reference proteome</keyword>
<organism evidence="1 2">
    <name type="scientific">Pseudomonas phage pf16</name>
    <dbReference type="NCBI Taxonomy" id="1815630"/>
    <lineage>
        <taxon>Viruses</taxon>
        <taxon>Duplodnaviria</taxon>
        <taxon>Heunggongvirae</taxon>
        <taxon>Uroviricota</taxon>
        <taxon>Caudoviricetes</taxon>
        <taxon>Chakrabartyvirus</taxon>
        <taxon>Chakrabartyvirus pf16</taxon>
    </lineage>
</organism>